<dbReference type="InterPro" id="IPR012292">
    <property type="entry name" value="Globin/Proto"/>
</dbReference>
<dbReference type="GO" id="GO:0020037">
    <property type="term" value="F:heme binding"/>
    <property type="evidence" value="ECO:0007669"/>
    <property type="project" value="InterPro"/>
</dbReference>
<evidence type="ECO:0000313" key="4">
    <source>
        <dbReference type="Proteomes" id="UP000580250"/>
    </source>
</evidence>
<dbReference type="AlphaFoldDB" id="A0A6V7U3R1"/>
<evidence type="ECO:0000256" key="2">
    <source>
        <dbReference type="SAM" id="MobiDB-lite"/>
    </source>
</evidence>
<proteinExistence type="predicted"/>
<gene>
    <name evidence="3" type="ORF">MENT_LOCUS8015</name>
</gene>
<reference evidence="3 4" key="1">
    <citation type="submission" date="2020-08" db="EMBL/GenBank/DDBJ databases">
        <authorList>
            <person name="Koutsovoulos G."/>
            <person name="Danchin GJ E."/>
        </authorList>
    </citation>
    <scope>NUCLEOTIDE SEQUENCE [LARGE SCALE GENOMIC DNA]</scope>
</reference>
<feature type="compositionally biased region" description="Polar residues" evidence="2">
    <location>
        <begin position="44"/>
        <end position="53"/>
    </location>
</feature>
<dbReference type="Proteomes" id="UP000580250">
    <property type="component" value="Unassembled WGS sequence"/>
</dbReference>
<feature type="coiled-coil region" evidence="1">
    <location>
        <begin position="292"/>
        <end position="319"/>
    </location>
</feature>
<feature type="compositionally biased region" description="Low complexity" evidence="2">
    <location>
        <begin position="1"/>
        <end position="23"/>
    </location>
</feature>
<dbReference type="EMBL" id="CAJEWN010000033">
    <property type="protein sequence ID" value="CAD2144635.1"/>
    <property type="molecule type" value="Genomic_DNA"/>
</dbReference>
<feature type="region of interest" description="Disordered" evidence="2">
    <location>
        <begin position="44"/>
        <end position="63"/>
    </location>
</feature>
<name>A0A6V7U3R1_MELEN</name>
<dbReference type="Gene3D" id="1.10.490.10">
    <property type="entry name" value="Globins"/>
    <property type="match status" value="1"/>
</dbReference>
<protein>
    <submittedName>
        <fullName evidence="3">Uncharacterized protein</fullName>
    </submittedName>
</protein>
<feature type="compositionally biased region" description="Low complexity" evidence="2">
    <location>
        <begin position="151"/>
        <end position="165"/>
    </location>
</feature>
<feature type="compositionally biased region" description="Polar residues" evidence="2">
    <location>
        <begin position="133"/>
        <end position="146"/>
    </location>
</feature>
<sequence>MGNNRSSTSSSSATSSYSQYTHSIPNKNFNDKNTRQFWKTSISARESFDNSPQQKEETKTRLRNRSLVLFQQPKLNKGGGNNNWWPLKRIKNRSIEKKNSYGVPPPSLLFDEINGEEEEIQSLENRPLIDLTVTSSENNSPCSSLPPNQPTTMDDSNTTTTTSTTTTTTFISFRPQRCHFLENFVENKNNNNSEFNKHQRRAKSFRHFPSTKTCNNSRRSTRFSTASGSAHLLKKSPFIANICPITGLTPIQRRMIIERVCKLKTLDLHTFCSSTYKNVFEKYPKLISYFCLNTSIKRKKSEKEIIKEEEEENKKERNGKEICRRLSSIGIFRMLVRRFFNVLQLVLILLEEGQSSIIEQILLEFGGMHSSNNKGNEEGEEEGEGKEREEDMLLTIPQEYWEILLQSLLNLTNKEENIYETKLKTQNGQHLFDVSTSNYSKRSVEAWTLFCIFIVSKIRFGFVMECFLHSNFKNKRKNVQQEFNKNNTKNTQQIIYDFRRNSISSENTLFYKEVK</sequence>
<dbReference type="GO" id="GO:0019825">
    <property type="term" value="F:oxygen binding"/>
    <property type="evidence" value="ECO:0007669"/>
    <property type="project" value="InterPro"/>
</dbReference>
<keyword evidence="1" id="KW-0175">Coiled coil</keyword>
<evidence type="ECO:0000313" key="3">
    <source>
        <dbReference type="EMBL" id="CAD2144635.1"/>
    </source>
</evidence>
<evidence type="ECO:0000256" key="1">
    <source>
        <dbReference type="SAM" id="Coils"/>
    </source>
</evidence>
<feature type="region of interest" description="Disordered" evidence="2">
    <location>
        <begin position="1"/>
        <end position="35"/>
    </location>
</feature>
<dbReference type="OrthoDB" id="5908680at2759"/>
<feature type="region of interest" description="Disordered" evidence="2">
    <location>
        <begin position="133"/>
        <end position="165"/>
    </location>
</feature>
<organism evidence="3 4">
    <name type="scientific">Meloidogyne enterolobii</name>
    <name type="common">Root-knot nematode worm</name>
    <name type="synonym">Meloidogyne mayaguensis</name>
    <dbReference type="NCBI Taxonomy" id="390850"/>
    <lineage>
        <taxon>Eukaryota</taxon>
        <taxon>Metazoa</taxon>
        <taxon>Ecdysozoa</taxon>
        <taxon>Nematoda</taxon>
        <taxon>Chromadorea</taxon>
        <taxon>Rhabditida</taxon>
        <taxon>Tylenchina</taxon>
        <taxon>Tylenchomorpha</taxon>
        <taxon>Tylenchoidea</taxon>
        <taxon>Meloidogynidae</taxon>
        <taxon>Meloidogyninae</taxon>
        <taxon>Meloidogyne</taxon>
    </lineage>
</organism>
<comment type="caution">
    <text evidence="3">The sequence shown here is derived from an EMBL/GenBank/DDBJ whole genome shotgun (WGS) entry which is preliminary data.</text>
</comment>
<accession>A0A6V7U3R1</accession>